<accession>A0ABT1SIB3</accession>
<feature type="transmembrane region" description="Helical" evidence="1">
    <location>
        <begin position="625"/>
        <end position="646"/>
    </location>
</feature>
<feature type="transmembrane region" description="Helical" evidence="1">
    <location>
        <begin position="295"/>
        <end position="319"/>
    </location>
</feature>
<protein>
    <submittedName>
        <fullName evidence="2">DUF1430 domain-containing protein</fullName>
    </submittedName>
</protein>
<dbReference type="RefSeq" id="WP_256197325.1">
    <property type="nucleotide sequence ID" value="NZ_JANGCH010000002.1"/>
</dbReference>
<keyword evidence="1" id="KW-0472">Membrane</keyword>
<keyword evidence="3" id="KW-1185">Reference proteome</keyword>
<feature type="transmembrane region" description="Helical" evidence="1">
    <location>
        <begin position="216"/>
        <end position="233"/>
    </location>
</feature>
<sequence length="687" mass="81233">MKKITYAFTAFIAFFVFCHTFIQSSMIEKEQITNLQETIAANEKKTIVQMELTIPEDRVDFYNKLSSFVVRNRETAMIITSNQNQDMIDYTNYYIYAIDAENIFQTIYLEENKRLDFSTNTPAYYSTDYSDSCYDHITFLDKRLNESYNGIYRIYQFEEIKKDIDNDYYYLYFITDHQNELISQIQQSNIAPYVDTELAYHGIELTSIDTSLLKRILAVCILTEILLIISEILKRRKEVMIRKSFGMGAAYISFVMYHRQFLLIACSYTVSLLFCYFIWIQRFHPVVYSFCKMQFIYLIGFLALHLVVWLAAYCFIHFVNNVNELKKPVYLSILNKMNIVLKAVVLALLIQPFMNFIALGVSDVGNLYYLLKNQELLKNQFFIDAIKETADHDLGNVVLQISEYMNQRGAIYQDFISKDRIDIDGNKVYEQPFIAVNTNYLKDYQIKEKEGTVLNLTDLKKEMLLVPEKYMNDEIDFTKYCDSAMCQILVIENGNQYLNHDPMTAAQYGWVITDPIVNVKNRIDNWYYPYLFLSYENFDEIKNIKSNLEKLGIEKNILFHSTDKIYQYMYEEVKQTCMEALFLMLVYLIVIGVFLYQSSFMYFMDHREKLAIRYLHGDSFVQRHIQILIVNMSIYVVPLMIGYFYLKIPFPKLMIFIASAIAFEAVVMRELIKRFEKKRIVEILKGE</sequence>
<dbReference type="Proteomes" id="UP001524435">
    <property type="component" value="Unassembled WGS sequence"/>
</dbReference>
<feature type="transmembrane region" description="Helical" evidence="1">
    <location>
        <begin position="580"/>
        <end position="604"/>
    </location>
</feature>
<gene>
    <name evidence="2" type="ORF">NE663_01665</name>
</gene>
<reference evidence="2 3" key="1">
    <citation type="submission" date="2022-06" db="EMBL/GenBank/DDBJ databases">
        <title>Isolation of gut microbiota from human fecal samples.</title>
        <authorList>
            <person name="Pamer E.G."/>
            <person name="Barat B."/>
            <person name="Waligurski E."/>
            <person name="Medina S."/>
            <person name="Paddock L."/>
            <person name="Mostad J."/>
        </authorList>
    </citation>
    <scope>NUCLEOTIDE SEQUENCE [LARGE SCALE GENOMIC DNA]</scope>
    <source>
        <strain evidence="2 3">DFI.6.1</strain>
    </source>
</reference>
<evidence type="ECO:0000313" key="2">
    <source>
        <dbReference type="EMBL" id="MCQ5120966.1"/>
    </source>
</evidence>
<comment type="caution">
    <text evidence="2">The sequence shown here is derived from an EMBL/GenBank/DDBJ whole genome shotgun (WGS) entry which is preliminary data.</text>
</comment>
<organism evidence="2 3">
    <name type="scientific">Massilicoli timonensis</name>
    <dbReference type="NCBI Taxonomy" id="2015901"/>
    <lineage>
        <taxon>Bacteria</taxon>
        <taxon>Bacillati</taxon>
        <taxon>Bacillota</taxon>
        <taxon>Erysipelotrichia</taxon>
        <taxon>Erysipelotrichales</taxon>
        <taxon>Erysipelotrichaceae</taxon>
        <taxon>Massilicoli</taxon>
    </lineage>
</organism>
<name>A0ABT1SIB3_9FIRM</name>
<proteinExistence type="predicted"/>
<feature type="transmembrane region" description="Helical" evidence="1">
    <location>
        <begin position="261"/>
        <end position="280"/>
    </location>
</feature>
<feature type="transmembrane region" description="Helical" evidence="1">
    <location>
        <begin position="652"/>
        <end position="672"/>
    </location>
</feature>
<dbReference type="Pfam" id="PF07242">
    <property type="entry name" value="DUF1430"/>
    <property type="match status" value="1"/>
</dbReference>
<keyword evidence="1" id="KW-0812">Transmembrane</keyword>
<keyword evidence="1" id="KW-1133">Transmembrane helix</keyword>
<dbReference type="InterPro" id="IPR006541">
    <property type="entry name" value="Bacteriocin_ass"/>
</dbReference>
<feature type="transmembrane region" description="Helical" evidence="1">
    <location>
        <begin position="339"/>
        <end position="361"/>
    </location>
</feature>
<evidence type="ECO:0000256" key="1">
    <source>
        <dbReference type="SAM" id="Phobius"/>
    </source>
</evidence>
<evidence type="ECO:0000313" key="3">
    <source>
        <dbReference type="Proteomes" id="UP001524435"/>
    </source>
</evidence>
<dbReference type="EMBL" id="JANGCH010000002">
    <property type="protein sequence ID" value="MCQ5120966.1"/>
    <property type="molecule type" value="Genomic_DNA"/>
</dbReference>